<dbReference type="AlphaFoldDB" id="A0A4R4YSH0"/>
<feature type="transmembrane region" description="Helical" evidence="1">
    <location>
        <begin position="238"/>
        <end position="266"/>
    </location>
</feature>
<name>A0A4R4YSH0_9PSEU</name>
<proteinExistence type="predicted"/>
<feature type="transmembrane region" description="Helical" evidence="1">
    <location>
        <begin position="399"/>
        <end position="421"/>
    </location>
</feature>
<reference evidence="3 4" key="1">
    <citation type="submission" date="2019-03" db="EMBL/GenBank/DDBJ databases">
        <title>Draft genome sequences of novel Actinobacteria.</title>
        <authorList>
            <person name="Sahin N."/>
            <person name="Ay H."/>
            <person name="Saygin H."/>
        </authorList>
    </citation>
    <scope>NUCLEOTIDE SEQUENCE [LARGE SCALE GENOMIC DNA]</scope>
    <source>
        <strain evidence="3 4">7K502</strain>
    </source>
</reference>
<feature type="transmembrane region" description="Helical" evidence="1">
    <location>
        <begin position="316"/>
        <end position="342"/>
    </location>
</feature>
<feature type="transmembrane region" description="Helical" evidence="1">
    <location>
        <begin position="144"/>
        <end position="165"/>
    </location>
</feature>
<dbReference type="EMBL" id="SMKW01000031">
    <property type="protein sequence ID" value="TDD48176.1"/>
    <property type="molecule type" value="Genomic_DNA"/>
</dbReference>
<keyword evidence="1" id="KW-0472">Membrane</keyword>
<gene>
    <name evidence="3" type="ORF">E1288_23095</name>
</gene>
<evidence type="ECO:0000259" key="2">
    <source>
        <dbReference type="Pfam" id="PF07158"/>
    </source>
</evidence>
<feature type="domain" description="Dicarboxylate carrier MatC N-terminal" evidence="2">
    <location>
        <begin position="6"/>
        <end position="147"/>
    </location>
</feature>
<evidence type="ECO:0000313" key="3">
    <source>
        <dbReference type="EMBL" id="TDD48176.1"/>
    </source>
</evidence>
<comment type="caution">
    <text evidence="3">The sequence shown here is derived from an EMBL/GenBank/DDBJ whole genome shotgun (WGS) entry which is preliminary data.</text>
</comment>
<feature type="transmembrane region" description="Helical" evidence="1">
    <location>
        <begin position="91"/>
        <end position="124"/>
    </location>
</feature>
<feature type="transmembrane region" description="Helical" evidence="1">
    <location>
        <begin position="278"/>
        <end position="296"/>
    </location>
</feature>
<sequence>MVLTTALAGLIMVFLLGSLRPVNMGAIALVAAFLLCSLNGIATGDVLDEFPVSLLITLVGVTFLFGIAKSNGTIDWLVRLAMSAVRGRKQLMPWIVFLTATALAAIGAASPAAVAIVAPIGIAFAVKHGTSPLLNGLMAVNGAAAGSFSPVGVLGTIALGAAAAHGLTIDPLVLFGATFGFNAIVALGTVVVFRNHGISALEQTDAPPDGAGIGGAVATRTRPETRVRVEQVVTLTGILSMVVAVTGFGVDTGVASLSVAVLLALLFGKTAQSGATSIAWPVVLLVCGIVTYISVMEQLGVVEALGQGVTAVGAPLVAALVLCLIGGVVSAFASTTGILGALVPLSAPLLLSGHIDATALLAALCVSSSVVDASPFSTNGALIVANVPEHQRTATYRVLLLWGAALIIVAPLAGWGMLVVLF</sequence>
<keyword evidence="1" id="KW-1133">Transmembrane helix</keyword>
<organism evidence="3 4">
    <name type="scientific">Saccharopolyspora elongata</name>
    <dbReference type="NCBI Taxonomy" id="2530387"/>
    <lineage>
        <taxon>Bacteria</taxon>
        <taxon>Bacillati</taxon>
        <taxon>Actinomycetota</taxon>
        <taxon>Actinomycetes</taxon>
        <taxon>Pseudonocardiales</taxon>
        <taxon>Pseudonocardiaceae</taxon>
        <taxon>Saccharopolyspora</taxon>
    </lineage>
</organism>
<evidence type="ECO:0000313" key="4">
    <source>
        <dbReference type="Proteomes" id="UP000294947"/>
    </source>
</evidence>
<feature type="transmembrane region" description="Helical" evidence="1">
    <location>
        <begin position="172"/>
        <end position="193"/>
    </location>
</feature>
<accession>A0A4R4YSH0</accession>
<feature type="transmembrane region" description="Helical" evidence="1">
    <location>
        <begin position="51"/>
        <end position="70"/>
    </location>
</feature>
<dbReference type="InterPro" id="IPR009827">
    <property type="entry name" value="MatC_N"/>
</dbReference>
<keyword evidence="4" id="KW-1185">Reference proteome</keyword>
<dbReference type="Pfam" id="PF07158">
    <property type="entry name" value="MatC_N"/>
    <property type="match status" value="1"/>
</dbReference>
<protein>
    <submittedName>
        <fullName evidence="3">C4-dicarboxylate ABC transporter</fullName>
    </submittedName>
</protein>
<evidence type="ECO:0000256" key="1">
    <source>
        <dbReference type="SAM" id="Phobius"/>
    </source>
</evidence>
<dbReference type="Proteomes" id="UP000294947">
    <property type="component" value="Unassembled WGS sequence"/>
</dbReference>
<dbReference type="OrthoDB" id="8738207at2"/>
<keyword evidence="1" id="KW-0812">Transmembrane</keyword>
<dbReference type="RefSeq" id="WP_132488356.1">
    <property type="nucleotide sequence ID" value="NZ_SMKW01000031.1"/>
</dbReference>